<evidence type="ECO:0000313" key="2">
    <source>
        <dbReference type="Proteomes" id="UP000774617"/>
    </source>
</evidence>
<name>A0ABQ8FYW3_9PEZI</name>
<dbReference type="PANTHER" id="PTHR37285:SF5">
    <property type="entry name" value="SPORE WALL MATURATION PROTEIN DIT1"/>
    <property type="match status" value="1"/>
</dbReference>
<comment type="caution">
    <text evidence="1">The sequence shown here is derived from an EMBL/GenBank/DDBJ whole genome shotgun (WGS) entry which is preliminary data.</text>
</comment>
<proteinExistence type="predicted"/>
<sequence>MTERTPAGQQEEFGQQAASQISADVSSHRPIRLILPAFPLKNPNLTKVLGAARPDLGEELALERLERLCGDIESVYAPGARLCIVSDGVVYGDLMGVLDRDAFRYGEELRALAMTKACRHIEFVRVMDVLERRGGSAGGFAGDISAEQAYQSAAPGLRAELERSFLDRAFDVDRELEANPNTRLTFAGFAKLLARDMRWGRHFDRALLDDKRQYDKAVEEVARAMVRRLVAYENLLREKFADYVRLSIHPSKKGDEKIYIPLLPRKDDPGMNPWNCCVALMANGEVRTGYSEDFAETYDLVRWDGRPYYFKEKICSSLDG</sequence>
<reference evidence="1 2" key="1">
    <citation type="journal article" date="2021" name="Nat. Commun.">
        <title>Genetic determinants of endophytism in the Arabidopsis root mycobiome.</title>
        <authorList>
            <person name="Mesny F."/>
            <person name="Miyauchi S."/>
            <person name="Thiergart T."/>
            <person name="Pickel B."/>
            <person name="Atanasova L."/>
            <person name="Karlsson M."/>
            <person name="Huettel B."/>
            <person name="Barry K.W."/>
            <person name="Haridas S."/>
            <person name="Chen C."/>
            <person name="Bauer D."/>
            <person name="Andreopoulos W."/>
            <person name="Pangilinan J."/>
            <person name="LaButti K."/>
            <person name="Riley R."/>
            <person name="Lipzen A."/>
            <person name="Clum A."/>
            <person name="Drula E."/>
            <person name="Henrissat B."/>
            <person name="Kohler A."/>
            <person name="Grigoriev I.V."/>
            <person name="Martin F.M."/>
            <person name="Hacquard S."/>
        </authorList>
    </citation>
    <scope>NUCLEOTIDE SEQUENCE [LARGE SCALE GENOMIC DNA]</scope>
    <source>
        <strain evidence="1 2">MPI-SDFR-AT-0080</strain>
    </source>
</reference>
<protein>
    <submittedName>
        <fullName evidence="1">Pyoverdine/dityrosine biosynthesis protein</fullName>
    </submittedName>
</protein>
<keyword evidence="2" id="KW-1185">Reference proteome</keyword>
<gene>
    <name evidence="1" type="ORF">B0J12DRAFT_607249</name>
</gene>
<dbReference type="Pfam" id="PF05141">
    <property type="entry name" value="DIT1_PvcA"/>
    <property type="match status" value="1"/>
</dbReference>
<dbReference type="PANTHER" id="PTHR37285">
    <property type="entry name" value="SPORE WALL MATURATION PROTEIN DIT1"/>
    <property type="match status" value="1"/>
</dbReference>
<dbReference type="Proteomes" id="UP000774617">
    <property type="component" value="Unassembled WGS sequence"/>
</dbReference>
<evidence type="ECO:0000313" key="1">
    <source>
        <dbReference type="EMBL" id="KAH7036372.1"/>
    </source>
</evidence>
<dbReference type="InterPro" id="IPR007817">
    <property type="entry name" value="Isocyanide_synthase_DIT1"/>
</dbReference>
<organism evidence="1 2">
    <name type="scientific">Macrophomina phaseolina</name>
    <dbReference type="NCBI Taxonomy" id="35725"/>
    <lineage>
        <taxon>Eukaryota</taxon>
        <taxon>Fungi</taxon>
        <taxon>Dikarya</taxon>
        <taxon>Ascomycota</taxon>
        <taxon>Pezizomycotina</taxon>
        <taxon>Dothideomycetes</taxon>
        <taxon>Dothideomycetes incertae sedis</taxon>
        <taxon>Botryosphaeriales</taxon>
        <taxon>Botryosphaeriaceae</taxon>
        <taxon>Macrophomina</taxon>
    </lineage>
</organism>
<accession>A0ABQ8FYW3</accession>
<dbReference type="EMBL" id="JAGTJR010000035">
    <property type="protein sequence ID" value="KAH7036372.1"/>
    <property type="molecule type" value="Genomic_DNA"/>
</dbReference>